<evidence type="ECO:0000313" key="3">
    <source>
        <dbReference type="Proteomes" id="UP000054709"/>
    </source>
</evidence>
<dbReference type="Proteomes" id="UP000054709">
    <property type="component" value="Unassembled WGS sequence"/>
</dbReference>
<evidence type="ECO:0000256" key="1">
    <source>
        <dbReference type="SAM" id="SignalP"/>
    </source>
</evidence>
<dbReference type="RefSeq" id="WP_060622133.1">
    <property type="nucleotide sequence ID" value="NZ_LCZJ02000015.1"/>
</dbReference>
<accession>A0A0W1B3R4</accession>
<reference evidence="2 3" key="1">
    <citation type="journal article" date="2015" name="Int. Biodeterior. Biodegradation">
        <title>Physiological and genetic screening methods for the isolation of methyl tert-butyl ether-degrading bacteria for bioremediation purposes.</title>
        <authorList>
            <person name="Guisado I.M."/>
            <person name="Purswani J."/>
            <person name="Gonzalez Lopez J."/>
            <person name="Pozo C."/>
        </authorList>
    </citation>
    <scope>NUCLEOTIDE SEQUENCE [LARGE SCALE GENOMIC DNA]</scope>
    <source>
        <strain evidence="2 3">SH7</strain>
    </source>
</reference>
<organism evidence="2 3">
    <name type="scientific">Paenibacillus etheri</name>
    <dbReference type="NCBI Taxonomy" id="1306852"/>
    <lineage>
        <taxon>Bacteria</taxon>
        <taxon>Bacillati</taxon>
        <taxon>Bacillota</taxon>
        <taxon>Bacilli</taxon>
        <taxon>Bacillales</taxon>
        <taxon>Paenibacillaceae</taxon>
        <taxon>Paenibacillus</taxon>
    </lineage>
</organism>
<name>A0A0W1B3R4_9BACL</name>
<dbReference type="AlphaFoldDB" id="A0A0W1B3R4"/>
<dbReference type="EMBL" id="LCZJ02000015">
    <property type="protein sequence ID" value="KTD88196.1"/>
    <property type="molecule type" value="Genomic_DNA"/>
</dbReference>
<keyword evidence="3" id="KW-1185">Reference proteome</keyword>
<sequence length="255" mass="27580">MKKIKKVVGMAFCGSLLMGAVQVSANAADPVASTVVSNDTEQVHNFEVNNFREKVTLDENVTSDDLKLNYIKIDDIIPSNAKAVRTESPNSVKLDLFDKDTGALLVSYSETDKPNFSAKSFATVSAGENRIVTTSTQKYWGPAYLDLTVNMDVFVSGGFKQINGILNTSMQVINSGTFTMEDKTMSAISTTGSFPTYKISATGQGSVVYHYTGTFEAGFSYSAFAAGDYSMSGSITGDWYARRWTTMGLSYSVGN</sequence>
<protein>
    <submittedName>
        <fullName evidence="2">Uncharacterized protein</fullName>
    </submittedName>
</protein>
<proteinExistence type="predicted"/>
<gene>
    <name evidence="2" type="ORF">UQ64_06815</name>
</gene>
<feature type="signal peptide" evidence="1">
    <location>
        <begin position="1"/>
        <end position="27"/>
    </location>
</feature>
<keyword evidence="1" id="KW-0732">Signal</keyword>
<comment type="caution">
    <text evidence="2">The sequence shown here is derived from an EMBL/GenBank/DDBJ whole genome shotgun (WGS) entry which is preliminary data.</text>
</comment>
<feature type="chain" id="PRO_5006920378" evidence="1">
    <location>
        <begin position="28"/>
        <end position="255"/>
    </location>
</feature>
<evidence type="ECO:0000313" key="2">
    <source>
        <dbReference type="EMBL" id="KTD88196.1"/>
    </source>
</evidence>